<reference evidence="1 2" key="1">
    <citation type="submission" date="2017-09" db="EMBL/GenBank/DDBJ databases">
        <title>Large-scale bioinformatics analysis of Bacillus genomes uncovers conserved roles of natural products in bacterial physiology.</title>
        <authorList>
            <consortium name="Agbiome Team Llc"/>
            <person name="Bleich R.M."/>
            <person name="Grubbs K.J."/>
            <person name="Santa Maria K.C."/>
            <person name="Allen S.E."/>
            <person name="Farag S."/>
            <person name="Shank E.A."/>
            <person name="Bowers A."/>
        </authorList>
    </citation>
    <scope>NUCLEOTIDE SEQUENCE [LARGE SCALE GENOMIC DNA]</scope>
    <source>
        <strain evidence="1 2">AFS060060</strain>
    </source>
</reference>
<proteinExistence type="predicted"/>
<organism evidence="1 2">
    <name type="scientific">Bacillus thuringiensis</name>
    <dbReference type="NCBI Taxonomy" id="1428"/>
    <lineage>
        <taxon>Bacteria</taxon>
        <taxon>Bacillati</taxon>
        <taxon>Bacillota</taxon>
        <taxon>Bacilli</taxon>
        <taxon>Bacillales</taxon>
        <taxon>Bacillaceae</taxon>
        <taxon>Bacillus</taxon>
        <taxon>Bacillus cereus group</taxon>
    </lineage>
</organism>
<comment type="caution">
    <text evidence="1">The sequence shown here is derived from an EMBL/GenBank/DDBJ whole genome shotgun (WGS) entry which is preliminary data.</text>
</comment>
<gene>
    <name evidence="1" type="ORF">COK99_02185</name>
</gene>
<accession>A0A9X7BTT7</accession>
<evidence type="ECO:0000313" key="1">
    <source>
        <dbReference type="EMBL" id="PFV35851.1"/>
    </source>
</evidence>
<dbReference type="Proteomes" id="UP000223366">
    <property type="component" value="Unassembled WGS sequence"/>
</dbReference>
<sequence length="289" mass="32466">MLLKRSAQEIIRDACVSISENTPITNFSAGSIARSITEAIAPEIGPGDDPKRVSLYDFAQDVLDQGVISKAVNEHLDLIGGLFSYKRRIHQVRGSDGVLTEKLIDDDMYRAELIQIVPASATANHTALRLACLTVNGVRDVIGKEYTHGTGSFSFIVIPEYGYEKEEVLHNVEEQILKVKAFGNRPNIITPLEIPIDITVQLAFHESTSAQQKSYVSFETQNKLQEYFGKFEMGQGFIYNDLVQEIMNINDKIVDFEILKLYLNNEPVLLTNHKILEDERIIPQNIKAI</sequence>
<name>A0A9X7BTT7_BACTU</name>
<dbReference type="EMBL" id="NVDU01000003">
    <property type="protein sequence ID" value="PFV35851.1"/>
    <property type="molecule type" value="Genomic_DNA"/>
</dbReference>
<dbReference type="RefSeq" id="WP_098205232.1">
    <property type="nucleotide sequence ID" value="NZ_NTYX01000011.1"/>
</dbReference>
<protein>
    <recommendedName>
        <fullName evidence="3">Baseplate protein J-like domain-containing protein</fullName>
    </recommendedName>
</protein>
<evidence type="ECO:0008006" key="3">
    <source>
        <dbReference type="Google" id="ProtNLM"/>
    </source>
</evidence>
<evidence type="ECO:0000313" key="2">
    <source>
        <dbReference type="Proteomes" id="UP000223366"/>
    </source>
</evidence>
<dbReference type="AlphaFoldDB" id="A0A9X7BTT7"/>